<name>A0A8S9PZ31_BRACR</name>
<dbReference type="EMBL" id="QGKX02001290">
    <property type="protein sequence ID" value="KAF3535107.1"/>
    <property type="molecule type" value="Genomic_DNA"/>
</dbReference>
<proteinExistence type="predicted"/>
<dbReference type="Proteomes" id="UP000712600">
    <property type="component" value="Unassembled WGS sequence"/>
</dbReference>
<dbReference type="AlphaFoldDB" id="A0A8S9PZ31"/>
<organism evidence="1 2">
    <name type="scientific">Brassica cretica</name>
    <name type="common">Mustard</name>
    <dbReference type="NCBI Taxonomy" id="69181"/>
    <lineage>
        <taxon>Eukaryota</taxon>
        <taxon>Viridiplantae</taxon>
        <taxon>Streptophyta</taxon>
        <taxon>Embryophyta</taxon>
        <taxon>Tracheophyta</taxon>
        <taxon>Spermatophyta</taxon>
        <taxon>Magnoliopsida</taxon>
        <taxon>eudicotyledons</taxon>
        <taxon>Gunneridae</taxon>
        <taxon>Pentapetalae</taxon>
        <taxon>rosids</taxon>
        <taxon>malvids</taxon>
        <taxon>Brassicales</taxon>
        <taxon>Brassicaceae</taxon>
        <taxon>Brassiceae</taxon>
        <taxon>Brassica</taxon>
    </lineage>
</organism>
<gene>
    <name evidence="1" type="ORF">F2Q69_00023529</name>
</gene>
<accession>A0A8S9PZ31</accession>
<protein>
    <submittedName>
        <fullName evidence="1">Uncharacterized protein</fullName>
    </submittedName>
</protein>
<sequence>MDNIYIVRKPLSDTIIEADPISAFSDAGKARSRWRQDFPSRLSCLFALLKPFVYVLSVSDHVALWWLESSLVIAKEAEAKLDESITRCDASSLATSSLFGDFNLMSFHV</sequence>
<comment type="caution">
    <text evidence="1">The sequence shown here is derived from an EMBL/GenBank/DDBJ whole genome shotgun (WGS) entry which is preliminary data.</text>
</comment>
<evidence type="ECO:0000313" key="2">
    <source>
        <dbReference type="Proteomes" id="UP000712600"/>
    </source>
</evidence>
<evidence type="ECO:0000313" key="1">
    <source>
        <dbReference type="EMBL" id="KAF3535107.1"/>
    </source>
</evidence>
<reference evidence="1" key="1">
    <citation type="submission" date="2019-12" db="EMBL/GenBank/DDBJ databases">
        <title>Genome sequencing and annotation of Brassica cretica.</title>
        <authorList>
            <person name="Studholme D.J."/>
            <person name="Sarris P."/>
        </authorList>
    </citation>
    <scope>NUCLEOTIDE SEQUENCE</scope>
    <source>
        <strain evidence="1">PFS-109/04</strain>
        <tissue evidence="1">Leaf</tissue>
    </source>
</reference>